<keyword evidence="2" id="KW-0067">ATP-binding</keyword>
<dbReference type="AlphaFoldDB" id="A0A386WKP3"/>
<name>A0A386WKP3_9ACTN</name>
<dbReference type="GO" id="GO:0004016">
    <property type="term" value="F:adenylate cyclase activity"/>
    <property type="evidence" value="ECO:0007669"/>
    <property type="project" value="TreeGrafter"/>
</dbReference>
<feature type="domain" description="Guanylate cyclase" evidence="4">
    <location>
        <begin position="28"/>
        <end position="155"/>
    </location>
</feature>
<dbReference type="SMART" id="SM00044">
    <property type="entry name" value="CYCc"/>
    <property type="match status" value="1"/>
</dbReference>
<evidence type="ECO:0000313" key="5">
    <source>
        <dbReference type="EMBL" id="AYF27274.1"/>
    </source>
</evidence>
<dbReference type="Pfam" id="PF00211">
    <property type="entry name" value="Guanylate_cyc"/>
    <property type="match status" value="1"/>
</dbReference>
<evidence type="ECO:0000256" key="2">
    <source>
        <dbReference type="ARBA" id="ARBA00022840"/>
    </source>
</evidence>
<feature type="region of interest" description="Disordered" evidence="3">
    <location>
        <begin position="555"/>
        <end position="614"/>
    </location>
</feature>
<reference evidence="5 6" key="1">
    <citation type="submission" date="2017-10" db="EMBL/GenBank/DDBJ databases">
        <title>Integration of genomic and chemical information greatly accelerates assignment of the full stereostructure of myelolactone, a potent inhibitor of myeloma from a marine-derived Micromonospora.</title>
        <authorList>
            <person name="Kim M.C."/>
            <person name="Machado H."/>
            <person name="Jensen P.R."/>
            <person name="Fenical W."/>
        </authorList>
    </citation>
    <scope>NUCLEOTIDE SEQUENCE [LARGE SCALE GENOMIC DNA]</scope>
    <source>
        <strain evidence="5 6">CNY-010</strain>
    </source>
</reference>
<dbReference type="CDD" id="cd07302">
    <property type="entry name" value="CHD"/>
    <property type="match status" value="1"/>
</dbReference>
<dbReference type="GO" id="GO:0005524">
    <property type="term" value="F:ATP binding"/>
    <property type="evidence" value="ECO:0007669"/>
    <property type="project" value="UniProtKB-KW"/>
</dbReference>
<dbReference type="PROSITE" id="PS50125">
    <property type="entry name" value="GUANYLATE_CYCLASE_2"/>
    <property type="match status" value="1"/>
</dbReference>
<feature type="region of interest" description="Disordered" evidence="3">
    <location>
        <begin position="660"/>
        <end position="716"/>
    </location>
</feature>
<dbReference type="GO" id="GO:0005737">
    <property type="term" value="C:cytoplasm"/>
    <property type="evidence" value="ECO:0007669"/>
    <property type="project" value="TreeGrafter"/>
</dbReference>
<dbReference type="PANTHER" id="PTHR16305:SF28">
    <property type="entry name" value="GUANYLATE CYCLASE DOMAIN-CONTAINING PROTEIN"/>
    <property type="match status" value="1"/>
</dbReference>
<sequence length="716" mass="73814">MLITTPAGSRKAVIAACRPVPEERRTVTVLFVDIVGSTRLVERLDPEDVRALQRAYFGTVASVLRRWRGVVEKYVGDAVMALFGASGSDGLDAYRAVRAGLDIQAALERRRPGGVRLRVRVGVATGEVLLDLAGVRDGGHGAASGAVITTAARLQEHAPPGGVVVCPETRSAVAGLVEQRPLATLTLAGKALPLDVWRVTGAAGSRPARHRVPLVGRRRELAGAADEVTRALRERRPRWISLVGPPGSGRSRLLHEVTRAVSHVDGVPVRRRVTACPPYPCGELAPLADLVRPRPDGTVAGGPGCVLAAFLAAPDDDTVAARAVVACREALLGLAADAPVVVAVDDLDRAAPALRRFLHQLHVAAAERELPLAVVTTCGSGSADPLPAPARRIPVEPLGPLDTGRLLRHLLDRAGRPAALAARLLPLAGGSPAVATAYASADPAGEPGGVPAVARRLVDARLDRLDGTHRAVLLAGAARGGPVVAAVVEAMLGWPAGRAEPVLRALAAAGLVRPVTAGGWAIDALVARVAALRLSRAVRADFVRRLRAAKDTAAGRVPGAGTGVPSRGAGEREVCPLGAGRSRRSGGGARPAPVPPDRLDRSNALHPVPGQPDQAGALRAVPGQPVRAGPAAAGPARIIPGVTVWPGQRTGPSSTVAAWPGQRTGPSSTGAAWPGQRTGPSPVVTAWRERRTGPPGRVGRNRRRTEPGGHALGLAA</sequence>
<protein>
    <submittedName>
        <fullName evidence="5">Adenylyl cyclase</fullName>
    </submittedName>
</protein>
<dbReference type="RefSeq" id="WP_120569615.1">
    <property type="nucleotide sequence ID" value="NZ_CP024087.1"/>
</dbReference>
<organism evidence="5 6">
    <name type="scientific">Micromonospora tulbaghiae</name>
    <dbReference type="NCBI Taxonomy" id="479978"/>
    <lineage>
        <taxon>Bacteria</taxon>
        <taxon>Bacillati</taxon>
        <taxon>Actinomycetota</taxon>
        <taxon>Actinomycetes</taxon>
        <taxon>Micromonosporales</taxon>
        <taxon>Micromonosporaceae</taxon>
        <taxon>Micromonospora</taxon>
    </lineage>
</organism>
<dbReference type="Proteomes" id="UP000267804">
    <property type="component" value="Chromosome"/>
</dbReference>
<dbReference type="GO" id="GO:0009190">
    <property type="term" value="P:cyclic nucleotide biosynthetic process"/>
    <property type="evidence" value="ECO:0007669"/>
    <property type="project" value="InterPro"/>
</dbReference>
<gene>
    <name evidence="5" type="ORF">CSH63_07500</name>
</gene>
<dbReference type="EMBL" id="CP024087">
    <property type="protein sequence ID" value="AYF27274.1"/>
    <property type="molecule type" value="Genomic_DNA"/>
</dbReference>
<dbReference type="KEGG" id="mtua:CSH63_07500"/>
<dbReference type="InterPro" id="IPR041664">
    <property type="entry name" value="AAA_16"/>
</dbReference>
<dbReference type="Gene3D" id="3.30.70.1230">
    <property type="entry name" value="Nucleotide cyclase"/>
    <property type="match status" value="1"/>
</dbReference>
<dbReference type="GO" id="GO:0035556">
    <property type="term" value="P:intracellular signal transduction"/>
    <property type="evidence" value="ECO:0007669"/>
    <property type="project" value="InterPro"/>
</dbReference>
<evidence type="ECO:0000256" key="3">
    <source>
        <dbReference type="SAM" id="MobiDB-lite"/>
    </source>
</evidence>
<accession>A0A386WKP3</accession>
<dbReference type="InterPro" id="IPR001054">
    <property type="entry name" value="A/G_cyclase"/>
</dbReference>
<dbReference type="SUPFAM" id="SSF52540">
    <property type="entry name" value="P-loop containing nucleoside triphosphate hydrolases"/>
    <property type="match status" value="1"/>
</dbReference>
<dbReference type="InterPro" id="IPR027417">
    <property type="entry name" value="P-loop_NTPase"/>
</dbReference>
<keyword evidence="1" id="KW-0547">Nucleotide-binding</keyword>
<dbReference type="Pfam" id="PF13191">
    <property type="entry name" value="AAA_16"/>
    <property type="match status" value="1"/>
</dbReference>
<dbReference type="PANTHER" id="PTHR16305">
    <property type="entry name" value="TESTICULAR SOLUBLE ADENYLYL CYCLASE"/>
    <property type="match status" value="1"/>
</dbReference>
<evidence type="ECO:0000313" key="6">
    <source>
        <dbReference type="Proteomes" id="UP000267804"/>
    </source>
</evidence>
<evidence type="ECO:0000256" key="1">
    <source>
        <dbReference type="ARBA" id="ARBA00022741"/>
    </source>
</evidence>
<proteinExistence type="predicted"/>
<dbReference type="SUPFAM" id="SSF55073">
    <property type="entry name" value="Nucleotide cyclase"/>
    <property type="match status" value="1"/>
</dbReference>
<evidence type="ECO:0000259" key="4">
    <source>
        <dbReference type="PROSITE" id="PS50125"/>
    </source>
</evidence>
<dbReference type="InterPro" id="IPR029787">
    <property type="entry name" value="Nucleotide_cyclase"/>
</dbReference>